<dbReference type="EMBL" id="JAGSOY010000067">
    <property type="protein sequence ID" value="MBU2713235.1"/>
    <property type="molecule type" value="Genomic_DNA"/>
</dbReference>
<dbReference type="InterPro" id="IPR013563">
    <property type="entry name" value="Oligopep_ABC_C"/>
</dbReference>
<dbReference type="InterPro" id="IPR003439">
    <property type="entry name" value="ABC_transporter-like_ATP-bd"/>
</dbReference>
<name>A0ABS5ZJ23_9GAMM</name>
<dbReference type="InterPro" id="IPR017871">
    <property type="entry name" value="ABC_transporter-like_CS"/>
</dbReference>
<dbReference type="Pfam" id="PF08352">
    <property type="entry name" value="oligo_HPY"/>
    <property type="match status" value="2"/>
</dbReference>
<dbReference type="SUPFAM" id="SSF52540">
    <property type="entry name" value="P-loop containing nucleoside triphosphate hydrolases"/>
    <property type="match status" value="2"/>
</dbReference>
<dbReference type="PANTHER" id="PTHR43776:SF7">
    <property type="entry name" value="D,D-DIPEPTIDE TRANSPORT ATP-BINDING PROTEIN DDPF-RELATED"/>
    <property type="match status" value="1"/>
</dbReference>
<evidence type="ECO:0000256" key="2">
    <source>
        <dbReference type="ARBA" id="ARBA00022448"/>
    </source>
</evidence>
<gene>
    <name evidence="6" type="ORF">KCG35_19385</name>
</gene>
<evidence type="ECO:0000313" key="7">
    <source>
        <dbReference type="Proteomes" id="UP000690515"/>
    </source>
</evidence>
<evidence type="ECO:0000256" key="1">
    <source>
        <dbReference type="ARBA" id="ARBA00005417"/>
    </source>
</evidence>
<dbReference type="Pfam" id="PF00005">
    <property type="entry name" value="ABC_tran"/>
    <property type="match status" value="2"/>
</dbReference>
<feature type="domain" description="ABC transporter" evidence="5">
    <location>
        <begin position="325"/>
        <end position="581"/>
    </location>
</feature>
<comment type="caution">
    <text evidence="6">The sequence shown here is derived from an EMBL/GenBank/DDBJ whole genome shotgun (WGS) entry which is preliminary data.</text>
</comment>
<dbReference type="PANTHER" id="PTHR43776">
    <property type="entry name" value="TRANSPORT ATP-BINDING PROTEIN"/>
    <property type="match status" value="1"/>
</dbReference>
<dbReference type="PROSITE" id="PS50893">
    <property type="entry name" value="ABC_TRANSPORTER_2"/>
    <property type="match status" value="2"/>
</dbReference>
<dbReference type="InterPro" id="IPR050319">
    <property type="entry name" value="ABC_transp_ATP-bind"/>
</dbReference>
<reference evidence="6 7" key="1">
    <citation type="submission" date="2021-04" db="EMBL/GenBank/DDBJ databases">
        <authorList>
            <person name="Pira H."/>
            <person name="Risdian C."/>
            <person name="Wink J."/>
        </authorList>
    </citation>
    <scope>NUCLEOTIDE SEQUENCE [LARGE SCALE GENOMIC DNA]</scope>
    <source>
        <strain evidence="6 7">WH53</strain>
    </source>
</reference>
<protein>
    <submittedName>
        <fullName evidence="6">ABC transporter ATP-binding protein</fullName>
    </submittedName>
</protein>
<organism evidence="6 7">
    <name type="scientific">Zooshikella harenae</name>
    <dbReference type="NCBI Taxonomy" id="2827238"/>
    <lineage>
        <taxon>Bacteria</taxon>
        <taxon>Pseudomonadati</taxon>
        <taxon>Pseudomonadota</taxon>
        <taxon>Gammaproteobacteria</taxon>
        <taxon>Oceanospirillales</taxon>
        <taxon>Zooshikellaceae</taxon>
        <taxon>Zooshikella</taxon>
    </lineage>
</organism>
<evidence type="ECO:0000313" key="6">
    <source>
        <dbReference type="EMBL" id="MBU2713235.1"/>
    </source>
</evidence>
<evidence type="ECO:0000259" key="5">
    <source>
        <dbReference type="PROSITE" id="PS50893"/>
    </source>
</evidence>
<comment type="similarity">
    <text evidence="1">Belongs to the ABC transporter superfamily.</text>
</comment>
<sequence>MSEATAETAHEAQNTKEESFLLSVQDLCVDFQLPGGVFNAVKGISFNLRHGSTLALVGESGSGKSVTAQALLGILPSNGFINRGKILLQEKPSSPAIDIVQLSRRGPDLRSVRGGKISMIFQEPMVSMSAMHTIGNQVSEALFLHRNISRKEGLRLTREMLSLVGFRNSEQAMNLYPFELSGGLRQRAMIAMALICHPVILIADEPTTALDVTVQMQILKLMKRLQQELNMAILLITHDLGVVANMADEVVVMYHGQVVERGPVSNIFLHPQHKYLRSLFTAIPRFGMQPDERLIPIRAIENSVEQVAGSFEPWSEDAKQVGSHLSIKELSKIYITRKQGWLRRGPKQEIKAVLDFSLDIGVGECVGLVGESGCGKSTVSKLVMQAISPTTGQIQYNDRGQILDLRTLQGSQLQQFRTKMQLVFQDPYSALSPRMTIREILNEPFCIHQLGDIKYRENRVKDLMSLVGLDPALLNRYPHSFSGGQRQRISIARALALAPDFLILDEPVSALDVSVQAQILNLLKDLQAQLQLTYLFISHNLAVVDYIADRIAVMCRGQLVEIAPTKDLFYNPQHPYTQALMEAVPVPDLNARLDFEHMVTPLSQPEYWPAPYTLSPHIPNALVEISDQHFVRMCTVSD</sequence>
<evidence type="ECO:0000256" key="3">
    <source>
        <dbReference type="ARBA" id="ARBA00022741"/>
    </source>
</evidence>
<keyword evidence="4 6" id="KW-0067">ATP-binding</keyword>
<dbReference type="PROSITE" id="PS00211">
    <property type="entry name" value="ABC_TRANSPORTER_1"/>
    <property type="match status" value="1"/>
</dbReference>
<dbReference type="Gene3D" id="3.40.50.300">
    <property type="entry name" value="P-loop containing nucleotide triphosphate hydrolases"/>
    <property type="match status" value="2"/>
</dbReference>
<dbReference type="InterPro" id="IPR003593">
    <property type="entry name" value="AAA+_ATPase"/>
</dbReference>
<keyword evidence="2" id="KW-0813">Transport</keyword>
<dbReference type="NCBIfam" id="NF007739">
    <property type="entry name" value="PRK10419.1"/>
    <property type="match status" value="2"/>
</dbReference>
<keyword evidence="3" id="KW-0547">Nucleotide-binding</keyword>
<dbReference type="GO" id="GO:0005524">
    <property type="term" value="F:ATP binding"/>
    <property type="evidence" value="ECO:0007669"/>
    <property type="project" value="UniProtKB-KW"/>
</dbReference>
<dbReference type="Proteomes" id="UP000690515">
    <property type="component" value="Unassembled WGS sequence"/>
</dbReference>
<dbReference type="InterPro" id="IPR027417">
    <property type="entry name" value="P-loop_NTPase"/>
</dbReference>
<accession>A0ABS5ZJ23</accession>
<dbReference type="RefSeq" id="WP_215821523.1">
    <property type="nucleotide sequence ID" value="NZ_JAGSOY010000067.1"/>
</dbReference>
<dbReference type="SMART" id="SM00382">
    <property type="entry name" value="AAA"/>
    <property type="match status" value="2"/>
</dbReference>
<dbReference type="CDD" id="cd03257">
    <property type="entry name" value="ABC_NikE_OppD_transporters"/>
    <property type="match status" value="2"/>
</dbReference>
<proteinExistence type="inferred from homology"/>
<feature type="domain" description="ABC transporter" evidence="5">
    <location>
        <begin position="22"/>
        <end position="280"/>
    </location>
</feature>
<keyword evidence="7" id="KW-1185">Reference proteome</keyword>
<evidence type="ECO:0000256" key="4">
    <source>
        <dbReference type="ARBA" id="ARBA00022840"/>
    </source>
</evidence>
<dbReference type="NCBIfam" id="NF008453">
    <property type="entry name" value="PRK11308.1"/>
    <property type="match status" value="2"/>
</dbReference>